<feature type="domain" description="N-terminal Ras-GEF" evidence="5">
    <location>
        <begin position="696"/>
        <end position="820"/>
    </location>
</feature>
<evidence type="ECO:0000259" key="5">
    <source>
        <dbReference type="PROSITE" id="PS50212"/>
    </source>
</evidence>
<keyword evidence="7" id="KW-1185">Reference proteome</keyword>
<dbReference type="InterPro" id="IPR023578">
    <property type="entry name" value="Ras_GEF_dom_sf"/>
</dbReference>
<dbReference type="RefSeq" id="XP_021881122.1">
    <property type="nucleotide sequence ID" value="XM_022030160.1"/>
</dbReference>
<feature type="region of interest" description="Disordered" evidence="3">
    <location>
        <begin position="2545"/>
        <end position="2569"/>
    </location>
</feature>
<dbReference type="PROSITE" id="PS50009">
    <property type="entry name" value="RASGEF_CAT"/>
    <property type="match status" value="1"/>
</dbReference>
<dbReference type="Pfam" id="PF00618">
    <property type="entry name" value="RasGEF_N"/>
    <property type="match status" value="1"/>
</dbReference>
<dbReference type="Pfam" id="PF00617">
    <property type="entry name" value="RasGEF"/>
    <property type="match status" value="1"/>
</dbReference>
<feature type="region of interest" description="Disordered" evidence="3">
    <location>
        <begin position="1437"/>
        <end position="1502"/>
    </location>
</feature>
<feature type="compositionally biased region" description="Polar residues" evidence="3">
    <location>
        <begin position="40"/>
        <end position="49"/>
    </location>
</feature>
<dbReference type="SMART" id="SM00147">
    <property type="entry name" value="RasGEF"/>
    <property type="match status" value="1"/>
</dbReference>
<feature type="domain" description="Ras-GEF" evidence="4">
    <location>
        <begin position="2109"/>
        <end position="2339"/>
    </location>
</feature>
<feature type="region of interest" description="Disordered" evidence="3">
    <location>
        <begin position="504"/>
        <end position="539"/>
    </location>
</feature>
<accession>A0A1Y2GNF7</accession>
<evidence type="ECO:0000256" key="2">
    <source>
        <dbReference type="PROSITE-ProRule" id="PRU00168"/>
    </source>
</evidence>
<feature type="compositionally biased region" description="Polar residues" evidence="3">
    <location>
        <begin position="1612"/>
        <end position="1637"/>
    </location>
</feature>
<feature type="compositionally biased region" description="Polar residues" evidence="3">
    <location>
        <begin position="1863"/>
        <end position="1879"/>
    </location>
</feature>
<proteinExistence type="predicted"/>
<organism evidence="6 7">
    <name type="scientific">Lobosporangium transversale</name>
    <dbReference type="NCBI Taxonomy" id="64571"/>
    <lineage>
        <taxon>Eukaryota</taxon>
        <taxon>Fungi</taxon>
        <taxon>Fungi incertae sedis</taxon>
        <taxon>Mucoromycota</taxon>
        <taxon>Mortierellomycotina</taxon>
        <taxon>Mortierellomycetes</taxon>
        <taxon>Mortierellales</taxon>
        <taxon>Mortierellaceae</taxon>
        <taxon>Lobosporangium</taxon>
    </lineage>
</organism>
<dbReference type="EMBL" id="MCFF01000020">
    <property type="protein sequence ID" value="ORZ14990.1"/>
    <property type="molecule type" value="Genomic_DNA"/>
</dbReference>
<feature type="compositionally biased region" description="Polar residues" evidence="3">
    <location>
        <begin position="428"/>
        <end position="437"/>
    </location>
</feature>
<reference evidence="6 7" key="1">
    <citation type="submission" date="2016-07" db="EMBL/GenBank/DDBJ databases">
        <title>Pervasive Adenine N6-methylation of Active Genes in Fungi.</title>
        <authorList>
            <consortium name="DOE Joint Genome Institute"/>
            <person name="Mondo S.J."/>
            <person name="Dannebaum R.O."/>
            <person name="Kuo R.C."/>
            <person name="Labutti K."/>
            <person name="Haridas S."/>
            <person name="Kuo A."/>
            <person name="Salamov A."/>
            <person name="Ahrendt S.R."/>
            <person name="Lipzen A."/>
            <person name="Sullivan W."/>
            <person name="Andreopoulos W.B."/>
            <person name="Clum A."/>
            <person name="Lindquist E."/>
            <person name="Daum C."/>
            <person name="Ramamoorthy G.K."/>
            <person name="Gryganskyi A."/>
            <person name="Culley D."/>
            <person name="Magnuson J.K."/>
            <person name="James T.Y."/>
            <person name="O'Malley M.A."/>
            <person name="Stajich J.E."/>
            <person name="Spatafora J.W."/>
            <person name="Visel A."/>
            <person name="Grigoriev I.V."/>
        </authorList>
    </citation>
    <scope>NUCLEOTIDE SEQUENCE [LARGE SCALE GENOMIC DNA]</scope>
    <source>
        <strain evidence="6 7">NRRL 3116</strain>
    </source>
</reference>
<feature type="compositionally biased region" description="Basic residues" evidence="3">
    <location>
        <begin position="1651"/>
        <end position="1660"/>
    </location>
</feature>
<comment type="caution">
    <text evidence="6">The sequence shown here is derived from an EMBL/GenBank/DDBJ whole genome shotgun (WGS) entry which is preliminary data.</text>
</comment>
<feature type="compositionally biased region" description="Polar residues" evidence="3">
    <location>
        <begin position="1577"/>
        <end position="1598"/>
    </location>
</feature>
<feature type="compositionally biased region" description="Low complexity" evidence="3">
    <location>
        <begin position="370"/>
        <end position="382"/>
    </location>
</feature>
<dbReference type="SUPFAM" id="SSF48366">
    <property type="entry name" value="Ras GEF"/>
    <property type="match status" value="1"/>
</dbReference>
<dbReference type="GO" id="GO:0005085">
    <property type="term" value="F:guanyl-nucleotide exchange factor activity"/>
    <property type="evidence" value="ECO:0007669"/>
    <property type="project" value="UniProtKB-KW"/>
</dbReference>
<feature type="compositionally biased region" description="Low complexity" evidence="3">
    <location>
        <begin position="1297"/>
        <end position="1307"/>
    </location>
</feature>
<evidence type="ECO:0000313" key="6">
    <source>
        <dbReference type="EMBL" id="ORZ14990.1"/>
    </source>
</evidence>
<dbReference type="InterPro" id="IPR000651">
    <property type="entry name" value="Ras-like_Gua-exchang_fac_N"/>
</dbReference>
<evidence type="ECO:0000256" key="1">
    <source>
        <dbReference type="ARBA" id="ARBA00022658"/>
    </source>
</evidence>
<feature type="compositionally biased region" description="Polar residues" evidence="3">
    <location>
        <begin position="1175"/>
        <end position="1185"/>
    </location>
</feature>
<evidence type="ECO:0008006" key="8">
    <source>
        <dbReference type="Google" id="ProtNLM"/>
    </source>
</evidence>
<dbReference type="InterPro" id="IPR036964">
    <property type="entry name" value="RASGEF_cat_dom_sf"/>
</dbReference>
<dbReference type="Proteomes" id="UP000193648">
    <property type="component" value="Unassembled WGS sequence"/>
</dbReference>
<evidence type="ECO:0000259" key="4">
    <source>
        <dbReference type="PROSITE" id="PS50009"/>
    </source>
</evidence>
<dbReference type="GO" id="GO:0005886">
    <property type="term" value="C:plasma membrane"/>
    <property type="evidence" value="ECO:0007669"/>
    <property type="project" value="TreeGrafter"/>
</dbReference>
<feature type="compositionally biased region" description="Low complexity" evidence="3">
    <location>
        <begin position="1790"/>
        <end position="1802"/>
    </location>
</feature>
<feature type="compositionally biased region" description="Polar residues" evidence="3">
    <location>
        <begin position="109"/>
        <end position="119"/>
    </location>
</feature>
<dbReference type="InParanoid" id="A0A1Y2GNF7"/>
<dbReference type="CDD" id="cd06224">
    <property type="entry name" value="REM"/>
    <property type="match status" value="1"/>
</dbReference>
<feature type="region of interest" description="Disordered" evidence="3">
    <location>
        <begin position="2098"/>
        <end position="2144"/>
    </location>
</feature>
<feature type="region of interest" description="Disordered" evidence="3">
    <location>
        <begin position="663"/>
        <end position="695"/>
    </location>
</feature>
<feature type="compositionally biased region" description="Low complexity" evidence="3">
    <location>
        <begin position="676"/>
        <end position="691"/>
    </location>
</feature>
<feature type="compositionally biased region" description="Low complexity" evidence="3">
    <location>
        <begin position="625"/>
        <end position="638"/>
    </location>
</feature>
<dbReference type="Gene3D" id="1.10.840.10">
    <property type="entry name" value="Ras guanine-nucleotide exchange factors catalytic domain"/>
    <property type="match status" value="1"/>
</dbReference>
<evidence type="ECO:0000256" key="3">
    <source>
        <dbReference type="SAM" id="MobiDB-lite"/>
    </source>
</evidence>
<feature type="region of interest" description="Disordered" evidence="3">
    <location>
        <begin position="1051"/>
        <end position="1118"/>
    </location>
</feature>
<feature type="region of interest" description="Disordered" evidence="3">
    <location>
        <begin position="1571"/>
        <end position="1598"/>
    </location>
</feature>
<dbReference type="OrthoDB" id="10254377at2759"/>
<feature type="compositionally biased region" description="Low complexity" evidence="3">
    <location>
        <begin position="510"/>
        <end position="523"/>
    </location>
</feature>
<dbReference type="PANTHER" id="PTHR23113:SF363">
    <property type="entry name" value="PROTEIN SON OF SEVENLESS"/>
    <property type="match status" value="1"/>
</dbReference>
<feature type="compositionally biased region" description="Polar residues" evidence="3">
    <location>
        <begin position="2123"/>
        <end position="2144"/>
    </location>
</feature>
<feature type="region of interest" description="Disordered" evidence="3">
    <location>
        <begin position="355"/>
        <end position="441"/>
    </location>
</feature>
<dbReference type="GeneID" id="33572003"/>
<gene>
    <name evidence="6" type="ORF">BCR41DRAFT_422483</name>
</gene>
<feature type="compositionally biased region" description="Acidic residues" evidence="3">
    <location>
        <begin position="960"/>
        <end position="976"/>
    </location>
</feature>
<dbReference type="InterPro" id="IPR008937">
    <property type="entry name" value="Ras-like_GEF"/>
</dbReference>
<feature type="region of interest" description="Disordered" evidence="3">
    <location>
        <begin position="1291"/>
        <end position="1313"/>
    </location>
</feature>
<dbReference type="PANTHER" id="PTHR23113">
    <property type="entry name" value="GUANINE NUCLEOTIDE EXCHANGE FACTOR"/>
    <property type="match status" value="1"/>
</dbReference>
<dbReference type="PROSITE" id="PS50212">
    <property type="entry name" value="RASGEF_NTER"/>
    <property type="match status" value="1"/>
</dbReference>
<dbReference type="InterPro" id="IPR001895">
    <property type="entry name" value="RASGEF_cat_dom"/>
</dbReference>
<feature type="region of interest" description="Disordered" evidence="3">
    <location>
        <begin position="1851"/>
        <end position="1883"/>
    </location>
</feature>
<feature type="region of interest" description="Disordered" evidence="3">
    <location>
        <begin position="581"/>
        <end position="638"/>
    </location>
</feature>
<sequence>MDSIVSTPTASGSSEAAGYFNSIPLITSQDPEHAAVTTTQEVKTGNASSMPKIDPSPITSSGLVPEAMTQVDTIFSSLESTPSSPSSPSLFLLTEVSELAANIPLLVESNSGQDQGNSIRRQKERQGDNLQRAVVNCNIGQTVVKDNEFSVAQMKAVFPTSLSHSSSAFPFPSSHKPLSNHPPSLISTKPLMISGDTKTTPSLSTFAATEEKAATVIPSSSSWTTATMTTTATINTTTAVACHPVTEARSGVIALAMSTSSSPLWSPTIVSQRPNAFDAEEYNHHDNNMTEAAVTVYPFRPKSEENNHSRGIYTNKGYDRSFHPLSPSTATTSSTDHFAPFILPPIPPFSEIGLTFDKSRTDSGAGSMSQDQQRQQQQQEQELCCSHGQQDDNGGSLFTVETSLTKREHTGMNEHQQQQCESKERFDTYSSSNNNSRLDNKDIHLQHRNTINMGIEGFVFDYDPSIFDYIQSDENEAYILWNSPLPINNSGVSCDTTGPLPVVPQGTLKSSNSGNYNNDGNNGHAATSSPSSVIAGANGQQATTATTVVERPLPFSPACSSAVTASVSVVKRWSAGDIFKPKEKGRDSLENESTGIGPSIGTGIGIGTGVGASSENARASRHTPTNSNHSNSYYNADASNNNTSNGLFSTALPGLSKPLERLGGSITRSGSLRGKPSATSSNPTNNGTNNPLNPPGERIIMAATVEKLVEKLTSDIDYTFLTDFFLIYRLFISPLALLKLLLARFYWALIEDEGANAPQRQVVRVRTFVTIRHWLLNYFEYDFMGSKALRRTLVQSLKSLANHPIILTSVRDERIIRELRRLFQLKRRLYCREAAQVTLEEKQCSFPLTTTVPATAVKQGILSCQQSASSLLRKQHVNQEWTQSIPQQQQLQEPIPSTERNVGWEQNNEKMENNVLSGNAISNDAFGVLSSDPQEEDLNEEPVRYMVQRGPRASNNIEPTYDDEDDSGTDDTDFEGDEINQCEEENQGTFTNSENVPSRKFSIDSVKYKEPMSDSLSRQELARVSTEPISDVTSGSHYRHRSSCLHSTNSTLEQTSHHYRSHTIPQTHEATHAAQEPWPLSHSEASMEPSPSFAHSSLDLSRRPSLEPHTNLPSQPLATGITTAPLAEKKKIWSQYMSATVGQLSKVKRVFMPKPSQSAQDFDNHHQNHQHHLIPSTSTYLQLQGATDGGSVSRLRKGSRKANAGTAKHQSHSGHRRSCTEGNNNDNNNRITTLSREPLQISPSAHLSMTTINSTAANDMAKPSDGRRLHRNEAVMVSPYQNQYQESQCFQRNGWPSSNNNDNQDNNGDSDDYYTNHTCALDLRPELISRNHDQSQYQYQAQQTQRAFKNKGLDRRRSLQLEETLAQFNNRSPGHTMLDQNRRQFLASKTLRRRSSLPFDGLMTVKEALLHEATTSSYGREDWEQAEIYRYEFDDKESEYKDKKEAGEKATEERKEKAIDDDENRSLSPIFAPTLPPVSDNNQSRSLRRTSPKRDGDRASWMTYSSSSSSIFGAVLSQGHLPPSQVIHEYTGLGNVSRFMESLNKGVQNLSSGGNDAQVAPTATSTGTVISAAGTLGSPSRSGAISSNEVTSSTDLNIKSPVIKQQQQHLEGFGTNTHPGPSPEQGPNSRRNSSKSRTVALHPHRQTASITHHHLHHHYLQHQGDASLGRAHPPSRRHSAEVHTKKAWDTSLPFLSQQHQGQKQYQQQCQCQQQPLLKEKTNSISKISVTTISSSVSHQKNIEDVSNEFLQEGRSSATAPLGHPPRKLLEGAAYIAALEETQRQLKLLNSNQESQQKSNQNSRNPIQAPMVLPHPPGRPRSKARPRPLATVSNIAALQANQPTFSLSLTSLSSTSDQNRSSSDLQVLNVTSTSSDTGSEVTAPASIPVPVPALAGISGGTSMVAPIKSDPPKLSPGLSRGPSVGACRFHLPLHHMKQSDFSPNYYFHHLHHHSYSSYGNSFSQQRSPMNPRFQNIVSPTRELAGSSQPTSPPVPMILRFRSELIAQQLCLIERELLNQVPWYELVSAGWKKKKSPTEEEEEEDATISMTASDLPTIAPAPAPTATPAVTLKDQIIKKNIMDSDTSSILVEQQVGQQQTTNVSSGTTTTTATKMRRPVSPWPLSRSQTVQTARSHTQRFPTRCQTKDSPNVTRLVDRFNLMCRWVTTVILKTTDLEMRVKVVEKFIRIAQICYYHSNFSTLTQIMLALQVHEVSRLTRTWSRIGSQEMKIMHELEEFTSMLHNWKHLRSAMKEIADEWGGATTGIGSISGQDGSAGAISSSSFMSGSGKYQSLSLFSKMAGKDKDKSQNSFGKLAHNRSSSFGRISIQSISPTITAIGTNISSNTGSGNGGASIPSHPTIAASSLQGAQSLEKEQPLQCQQQQACGGCIPFLGVYLSDLLYNTELPSFVGPKATLSSEDNNPYVQRMLQAQTSIHPHLPQMLTDPSQSTPLYNSDLYCISTFGASGNDISHDSGDGDFTSSSSSSSLPWMVNMHKHRTIATIIKRVLTFRTMASRYPFVKETDIYEQLMAIEAVDQAEMERLSELCEEKVSASSSSSSSSAPNQKSVLAN</sequence>
<feature type="region of interest" description="Disordered" evidence="3">
    <location>
        <begin position="1612"/>
        <end position="1681"/>
    </location>
</feature>
<dbReference type="GO" id="GO:0007265">
    <property type="term" value="P:Ras protein signal transduction"/>
    <property type="evidence" value="ECO:0007669"/>
    <property type="project" value="TreeGrafter"/>
</dbReference>
<feature type="compositionally biased region" description="Basic and acidic residues" evidence="3">
    <location>
        <begin position="1437"/>
        <end position="1458"/>
    </location>
</feature>
<name>A0A1Y2GNF7_9FUNG</name>
<protein>
    <recommendedName>
        <fullName evidence="8">N-terminal Ras-GEF domain-containing protein</fullName>
    </recommendedName>
</protein>
<evidence type="ECO:0000313" key="7">
    <source>
        <dbReference type="Proteomes" id="UP000193648"/>
    </source>
</evidence>
<feature type="compositionally biased region" description="Low complexity" evidence="3">
    <location>
        <begin position="2098"/>
        <end position="2111"/>
    </location>
</feature>
<feature type="region of interest" description="Disordered" evidence="3">
    <location>
        <begin position="1155"/>
        <end position="1237"/>
    </location>
</feature>
<feature type="region of interest" description="Disordered" evidence="3">
    <location>
        <begin position="948"/>
        <end position="976"/>
    </location>
</feature>
<dbReference type="STRING" id="64571.A0A1Y2GNF7"/>
<feature type="compositionally biased region" description="Low complexity" evidence="3">
    <location>
        <begin position="2550"/>
        <end position="2560"/>
    </location>
</feature>
<feature type="region of interest" description="Disordered" evidence="3">
    <location>
        <begin position="40"/>
        <end position="63"/>
    </location>
</feature>
<feature type="compositionally biased region" description="Low complexity" evidence="3">
    <location>
        <begin position="1851"/>
        <end position="1862"/>
    </location>
</feature>
<dbReference type="Gene3D" id="1.20.870.10">
    <property type="entry name" value="Son of sevenless (SoS) protein Chain: S domain 1"/>
    <property type="match status" value="1"/>
</dbReference>
<feature type="compositionally biased region" description="Gly residues" evidence="3">
    <location>
        <begin position="598"/>
        <end position="610"/>
    </location>
</feature>
<keyword evidence="1 2" id="KW-0344">Guanine-nucleotide releasing factor</keyword>
<feature type="region of interest" description="Disordered" evidence="3">
    <location>
        <begin position="109"/>
        <end position="128"/>
    </location>
</feature>
<feature type="region of interest" description="Disordered" evidence="3">
    <location>
        <begin position="1790"/>
        <end position="1827"/>
    </location>
</feature>
<dbReference type="SMART" id="SM00229">
    <property type="entry name" value="RasGEFN"/>
    <property type="match status" value="1"/>
</dbReference>